<evidence type="ECO:0000256" key="4">
    <source>
        <dbReference type="SAM" id="MobiDB-lite"/>
    </source>
</evidence>
<comment type="caution">
    <text evidence="6">The sequence shown here is derived from an EMBL/GenBank/DDBJ whole genome shotgun (WGS) entry which is preliminary data.</text>
</comment>
<dbReference type="InterPro" id="IPR036034">
    <property type="entry name" value="PDZ_sf"/>
</dbReference>
<keyword evidence="7" id="KW-1185">Reference proteome</keyword>
<protein>
    <recommendedName>
        <fullName evidence="5">Protease Do-like PDZ domain-containing protein</fullName>
    </recommendedName>
</protein>
<organism evidence="6 7">
    <name type="scientific">Chlamydomonas eustigma</name>
    <dbReference type="NCBI Taxonomy" id="1157962"/>
    <lineage>
        <taxon>Eukaryota</taxon>
        <taxon>Viridiplantae</taxon>
        <taxon>Chlorophyta</taxon>
        <taxon>core chlorophytes</taxon>
        <taxon>Chlorophyceae</taxon>
        <taxon>CS clade</taxon>
        <taxon>Chlamydomonadales</taxon>
        <taxon>Chlamydomonadaceae</taxon>
        <taxon>Chlamydomonas</taxon>
    </lineage>
</organism>
<dbReference type="EMBL" id="BEGY01000023">
    <property type="protein sequence ID" value="GAX77308.1"/>
    <property type="molecule type" value="Genomic_DNA"/>
</dbReference>
<evidence type="ECO:0000313" key="6">
    <source>
        <dbReference type="EMBL" id="GAX77308.1"/>
    </source>
</evidence>
<keyword evidence="3" id="KW-0720">Serine protease</keyword>
<keyword evidence="1" id="KW-0645">Protease</keyword>
<dbReference type="InterPro" id="IPR043504">
    <property type="entry name" value="Peptidase_S1_PA_chymotrypsin"/>
</dbReference>
<dbReference type="Gene3D" id="2.30.42.10">
    <property type="match status" value="1"/>
</dbReference>
<feature type="region of interest" description="Disordered" evidence="4">
    <location>
        <begin position="807"/>
        <end position="831"/>
    </location>
</feature>
<gene>
    <name evidence="6" type="ORF">CEUSTIGMA_g4754.t1</name>
</gene>
<dbReference type="PANTHER" id="PTHR45980">
    <property type="match status" value="1"/>
</dbReference>
<dbReference type="Gene3D" id="3.20.190.20">
    <property type="match status" value="1"/>
</dbReference>
<dbReference type="STRING" id="1157962.A0A250X2L4"/>
<dbReference type="InterPro" id="IPR009003">
    <property type="entry name" value="Peptidase_S1_PA"/>
</dbReference>
<dbReference type="OrthoDB" id="546496at2759"/>
<sequence length="831" mass="91361">MIKLPPSVLCSSRHGLHSIPKLRLVSKSCRVRGTHSFWKCKLSSQSNWANIQKSAQEEVTQEESLRSRACSNEAWNENEGLIYDDDEEAEEEEEAGESEFGASVVQVRTVHRVPNFQRPWETGQDVESSSSAFVVDTEHQILMTTAGAVEYAKKVTVSKDDEEFEASIMYVSTDYDTALIKVKEASFWRGMMALEFGALPLLQHPIKVLGFPIGGDMLAITSGVVSRIEVIEYTHSGRGLLAIQVDAAVNSGSWGGPVIDAAGRCVGMAFQKGTGQTWMERYDASLGSEVSSNNEDEEDDVEAGGHQGDNDDYQGEGYDDDYDEEGGGLENIAYAVPSLILWRCLEGHIEAMSQNLTAQKKSRTLDFGGMAEAKGRLKKRSHDSAIRLELTANSGSDVCDLRELPTLGLRWQRGESQFMREALGLIGPAYQGVLITGVDPQGSCGGVLQPGDLLLSLGGMKVSAEGTIELYVEDSMHNEKHLLMPEQKTVRSGGDAGDQDEETVQTSSLAAMSSPLSSNCNVITSSSPVKKCKERHRVMFGHAANFGKLGERMEVEVVRGQQRKKLEISLRQCLSVVPSSLGLSRPQYMMVAGLVFAPFVEPFLYDYEPPRVGRRRRLVPTVWNASYLHLGMALEWSLAERPNEQVVTLISILPGSNASTDYSELSRSPRRLKSLNNVEILNMEHLAQEVVLLTSALEITPPVRPGIWGPRMQEHPSSQNESTQSLPTSTFLSASLTPVDSPSSHSNAVNFLRLEFSDGSVIVLDAESARSQTLQLLKEQSISFAMSSDLRACLPLHMGHWPEDAGMGSEVGGEVTTRQSRQQRRRLAMRR</sequence>
<feature type="domain" description="Protease Do-like PDZ" evidence="5">
    <location>
        <begin position="578"/>
        <end position="789"/>
    </location>
</feature>
<accession>A0A250X2L4</accession>
<feature type="region of interest" description="Disordered" evidence="4">
    <location>
        <begin position="288"/>
        <end position="316"/>
    </location>
</feature>
<reference evidence="6 7" key="1">
    <citation type="submission" date="2017-08" db="EMBL/GenBank/DDBJ databases">
        <title>Acidophilic green algal genome provides insights into adaptation to an acidic environment.</title>
        <authorList>
            <person name="Hirooka S."/>
            <person name="Hirose Y."/>
            <person name="Kanesaki Y."/>
            <person name="Higuchi S."/>
            <person name="Fujiwara T."/>
            <person name="Onuma R."/>
            <person name="Era A."/>
            <person name="Ohbayashi R."/>
            <person name="Uzuka A."/>
            <person name="Nozaki H."/>
            <person name="Yoshikawa H."/>
            <person name="Miyagishima S.Y."/>
        </authorList>
    </citation>
    <scope>NUCLEOTIDE SEQUENCE [LARGE SCALE GENOMIC DNA]</scope>
    <source>
        <strain evidence="6 7">NIES-2499</strain>
    </source>
</reference>
<dbReference type="Proteomes" id="UP000232323">
    <property type="component" value="Unassembled WGS sequence"/>
</dbReference>
<dbReference type="InterPro" id="IPR046449">
    <property type="entry name" value="DEGP_PDZ_sf"/>
</dbReference>
<feature type="region of interest" description="Disordered" evidence="4">
    <location>
        <begin position="488"/>
        <end position="510"/>
    </location>
</feature>
<dbReference type="GO" id="GO:0004252">
    <property type="term" value="F:serine-type endopeptidase activity"/>
    <property type="evidence" value="ECO:0007669"/>
    <property type="project" value="TreeGrafter"/>
</dbReference>
<dbReference type="PANTHER" id="PTHR45980:SF18">
    <property type="entry name" value="PROTEASE DO-LIKE 9"/>
    <property type="match status" value="1"/>
</dbReference>
<feature type="compositionally biased region" description="Basic residues" evidence="4">
    <location>
        <begin position="821"/>
        <end position="831"/>
    </location>
</feature>
<dbReference type="Pfam" id="PF17815">
    <property type="entry name" value="PDZ_3"/>
    <property type="match status" value="1"/>
</dbReference>
<evidence type="ECO:0000259" key="5">
    <source>
        <dbReference type="Pfam" id="PF17815"/>
    </source>
</evidence>
<dbReference type="AlphaFoldDB" id="A0A250X2L4"/>
<evidence type="ECO:0000313" key="7">
    <source>
        <dbReference type="Proteomes" id="UP000232323"/>
    </source>
</evidence>
<proteinExistence type="predicted"/>
<keyword evidence="2" id="KW-0378">Hydrolase</keyword>
<dbReference type="Gene3D" id="2.40.10.10">
    <property type="entry name" value="Trypsin-like serine proteases"/>
    <property type="match status" value="2"/>
</dbReference>
<name>A0A250X2L4_9CHLO</name>
<evidence type="ECO:0000256" key="3">
    <source>
        <dbReference type="ARBA" id="ARBA00022825"/>
    </source>
</evidence>
<dbReference type="InterPro" id="IPR041517">
    <property type="entry name" value="DEGP_PDZ"/>
</dbReference>
<dbReference type="SUPFAM" id="SSF50494">
    <property type="entry name" value="Trypsin-like serine proteases"/>
    <property type="match status" value="1"/>
</dbReference>
<dbReference type="Pfam" id="PF13365">
    <property type="entry name" value="Trypsin_2"/>
    <property type="match status" value="1"/>
</dbReference>
<evidence type="ECO:0000256" key="1">
    <source>
        <dbReference type="ARBA" id="ARBA00022670"/>
    </source>
</evidence>
<evidence type="ECO:0000256" key="2">
    <source>
        <dbReference type="ARBA" id="ARBA00022801"/>
    </source>
</evidence>
<dbReference type="GO" id="GO:0006508">
    <property type="term" value="P:proteolysis"/>
    <property type="evidence" value="ECO:0007669"/>
    <property type="project" value="UniProtKB-KW"/>
</dbReference>